<reference evidence="8" key="1">
    <citation type="submission" date="2021-01" db="EMBL/GenBank/DDBJ databases">
        <authorList>
            <person name="Corre E."/>
            <person name="Pelletier E."/>
            <person name="Niang G."/>
            <person name="Scheremetjew M."/>
            <person name="Finn R."/>
            <person name="Kale V."/>
            <person name="Holt S."/>
            <person name="Cochrane G."/>
            <person name="Meng A."/>
            <person name="Brown T."/>
            <person name="Cohen L."/>
        </authorList>
    </citation>
    <scope>NUCLEOTIDE SEQUENCE</scope>
    <source>
        <strain evidence="8">CCMP1374</strain>
    </source>
</reference>
<protein>
    <recommendedName>
        <fullName evidence="7">Major facilitator superfamily (MFS) profile domain-containing protein</fullName>
    </recommendedName>
</protein>
<feature type="transmembrane region" description="Helical" evidence="6">
    <location>
        <begin position="327"/>
        <end position="349"/>
    </location>
</feature>
<evidence type="ECO:0000256" key="4">
    <source>
        <dbReference type="ARBA" id="ARBA00022989"/>
    </source>
</evidence>
<feature type="transmembrane region" description="Helical" evidence="6">
    <location>
        <begin position="268"/>
        <end position="292"/>
    </location>
</feature>
<feature type="transmembrane region" description="Helical" evidence="6">
    <location>
        <begin position="361"/>
        <end position="384"/>
    </location>
</feature>
<dbReference type="Pfam" id="PF07690">
    <property type="entry name" value="MFS_1"/>
    <property type="match status" value="1"/>
</dbReference>
<feature type="transmembrane region" description="Helical" evidence="6">
    <location>
        <begin position="390"/>
        <end position="415"/>
    </location>
</feature>
<feature type="transmembrane region" description="Helical" evidence="6">
    <location>
        <begin position="80"/>
        <end position="100"/>
    </location>
</feature>
<feature type="transmembrane region" description="Helical" evidence="6">
    <location>
        <begin position="16"/>
        <end position="33"/>
    </location>
</feature>
<feature type="transmembrane region" description="Helical" evidence="6">
    <location>
        <begin position="304"/>
        <end position="321"/>
    </location>
</feature>
<dbReference type="SUPFAM" id="SSF103473">
    <property type="entry name" value="MFS general substrate transporter"/>
    <property type="match status" value="1"/>
</dbReference>
<keyword evidence="5 6" id="KW-0472">Membrane</keyword>
<feature type="transmembrane region" description="Helical" evidence="6">
    <location>
        <begin position="224"/>
        <end position="248"/>
    </location>
</feature>
<dbReference type="InterPro" id="IPR020846">
    <property type="entry name" value="MFS_dom"/>
</dbReference>
<feature type="domain" description="Major facilitator superfamily (MFS) profile" evidence="7">
    <location>
        <begin position="15"/>
        <end position="416"/>
    </location>
</feature>
<feature type="transmembrane region" description="Helical" evidence="6">
    <location>
        <begin position="53"/>
        <end position="73"/>
    </location>
</feature>
<dbReference type="EMBL" id="HBEP01036428">
    <property type="protein sequence ID" value="CAD8510965.1"/>
    <property type="molecule type" value="Transcribed_RNA"/>
</dbReference>
<dbReference type="InterPro" id="IPR036259">
    <property type="entry name" value="MFS_trans_sf"/>
</dbReference>
<dbReference type="InterPro" id="IPR051337">
    <property type="entry name" value="OPA_Antiporter"/>
</dbReference>
<sequence length="441" mass="46639">MEDGAMRRAKSRVNEFVLIYMGYMTFLAARKSYGFWLPSVLTTLQVSRGEAGVLGSSFEFVYGGCALLNGVLIDMASPKLLLVGGLLLSSCVCIGISMSSSLPVMVALWAFHGLVQSVGWPSVTNVFLAWFPDPATRGAWYSLLSTCQNAGAATVPLVLSFAMNYYGWKAALYVPAVSCVMMAMVLLLCLHGSPAAAQTYHGGARGLSREPSSNAVRRPPSVSLLINTVLFNKSLWLMGVNYFCISMVRTCLSDWSAVFLPESKGLSLPAAASALFFMETGGFVGSLAAGWISDRLFAGRRGPVVCICSSMIAPGLLGLRLVKAPLLIQACYFYIGFCAFPVHVLLGLFSREVVPPSVGSSAGGFVKCIAQAGGAFAGLPLGALQQRAGWDGVLCVLAGMGILSGCCALPLWGVVAGENKIMARNGSVADFANMQPRQHAD</sequence>
<dbReference type="PANTHER" id="PTHR43826">
    <property type="entry name" value="GLUCOSE-6-PHOSPHATE EXCHANGER SLC37A4"/>
    <property type="match status" value="1"/>
</dbReference>
<dbReference type="GO" id="GO:0035435">
    <property type="term" value="P:phosphate ion transmembrane transport"/>
    <property type="evidence" value="ECO:0007669"/>
    <property type="project" value="TreeGrafter"/>
</dbReference>
<feature type="transmembrane region" description="Helical" evidence="6">
    <location>
        <begin position="172"/>
        <end position="190"/>
    </location>
</feature>
<dbReference type="GO" id="GO:0016020">
    <property type="term" value="C:membrane"/>
    <property type="evidence" value="ECO:0007669"/>
    <property type="project" value="InterPro"/>
</dbReference>
<dbReference type="PROSITE" id="PS50850">
    <property type="entry name" value="MFS"/>
    <property type="match status" value="1"/>
</dbReference>
<comment type="subcellular location">
    <subcellularLocation>
        <location evidence="1">Endomembrane system</location>
        <topology evidence="1">Multi-pass membrane protein</topology>
    </subcellularLocation>
</comment>
<evidence type="ECO:0000259" key="7">
    <source>
        <dbReference type="PROSITE" id="PS50850"/>
    </source>
</evidence>
<dbReference type="InterPro" id="IPR000849">
    <property type="entry name" value="Sugar_P_transporter"/>
</dbReference>
<dbReference type="GO" id="GO:0012505">
    <property type="term" value="C:endomembrane system"/>
    <property type="evidence" value="ECO:0007669"/>
    <property type="project" value="UniProtKB-SubCell"/>
</dbReference>
<evidence type="ECO:0000256" key="2">
    <source>
        <dbReference type="ARBA" id="ARBA00009598"/>
    </source>
</evidence>
<dbReference type="GO" id="GO:0061513">
    <property type="term" value="F:glucose 6-phosphate:phosphate antiporter activity"/>
    <property type="evidence" value="ECO:0007669"/>
    <property type="project" value="TreeGrafter"/>
</dbReference>
<feature type="transmembrane region" description="Helical" evidence="6">
    <location>
        <begin position="106"/>
        <end position="131"/>
    </location>
</feature>
<proteinExistence type="inferred from homology"/>
<dbReference type="Gene3D" id="1.20.1250.20">
    <property type="entry name" value="MFS general substrate transporter like domains"/>
    <property type="match status" value="2"/>
</dbReference>
<dbReference type="PANTHER" id="PTHR43826:SF3">
    <property type="entry name" value="GLUCOSE-6-PHOSPHATE EXCHANGER SLC37A4"/>
    <property type="match status" value="1"/>
</dbReference>
<gene>
    <name evidence="8" type="ORF">PANT1444_LOCUS20620</name>
</gene>
<accession>A0A7S0I4T7</accession>
<evidence type="ECO:0000256" key="6">
    <source>
        <dbReference type="SAM" id="Phobius"/>
    </source>
</evidence>
<dbReference type="AlphaFoldDB" id="A0A7S0I4T7"/>
<dbReference type="PIRSF" id="PIRSF002808">
    <property type="entry name" value="Hexose_phosphate_transp"/>
    <property type="match status" value="1"/>
</dbReference>
<keyword evidence="4 6" id="KW-1133">Transmembrane helix</keyword>
<evidence type="ECO:0000256" key="5">
    <source>
        <dbReference type="ARBA" id="ARBA00023136"/>
    </source>
</evidence>
<comment type="similarity">
    <text evidence="2">Belongs to the major facilitator superfamily. Organophosphate:Pi antiporter (OPA) (TC 2.A.1.4) family.</text>
</comment>
<name>A0A7S0I4T7_9EUKA</name>
<feature type="transmembrane region" description="Helical" evidence="6">
    <location>
        <begin position="143"/>
        <end position="166"/>
    </location>
</feature>
<evidence type="ECO:0000313" key="8">
    <source>
        <dbReference type="EMBL" id="CAD8510965.1"/>
    </source>
</evidence>
<evidence type="ECO:0000256" key="3">
    <source>
        <dbReference type="ARBA" id="ARBA00022692"/>
    </source>
</evidence>
<dbReference type="InterPro" id="IPR011701">
    <property type="entry name" value="MFS"/>
</dbReference>
<organism evidence="8">
    <name type="scientific">Phaeocystis antarctica</name>
    <dbReference type="NCBI Taxonomy" id="33657"/>
    <lineage>
        <taxon>Eukaryota</taxon>
        <taxon>Haptista</taxon>
        <taxon>Haptophyta</taxon>
        <taxon>Prymnesiophyceae</taxon>
        <taxon>Phaeocystales</taxon>
        <taxon>Phaeocystaceae</taxon>
        <taxon>Phaeocystis</taxon>
    </lineage>
</organism>
<keyword evidence="3 6" id="KW-0812">Transmembrane</keyword>
<evidence type="ECO:0000256" key="1">
    <source>
        <dbReference type="ARBA" id="ARBA00004127"/>
    </source>
</evidence>